<evidence type="ECO:0000313" key="3">
    <source>
        <dbReference type="EMBL" id="KIK08075.1"/>
    </source>
</evidence>
<evidence type="ECO:0000259" key="2">
    <source>
        <dbReference type="Pfam" id="PF20415"/>
    </source>
</evidence>
<feature type="region of interest" description="Disordered" evidence="1">
    <location>
        <begin position="1"/>
        <end position="224"/>
    </location>
</feature>
<organism evidence="3 4">
    <name type="scientific">Laccaria amethystina LaAM-08-1</name>
    <dbReference type="NCBI Taxonomy" id="1095629"/>
    <lineage>
        <taxon>Eukaryota</taxon>
        <taxon>Fungi</taxon>
        <taxon>Dikarya</taxon>
        <taxon>Basidiomycota</taxon>
        <taxon>Agaricomycotina</taxon>
        <taxon>Agaricomycetes</taxon>
        <taxon>Agaricomycetidae</taxon>
        <taxon>Agaricales</taxon>
        <taxon>Agaricineae</taxon>
        <taxon>Hydnangiaceae</taxon>
        <taxon>Laccaria</taxon>
    </lineage>
</organism>
<feature type="compositionally biased region" description="Basic and acidic residues" evidence="1">
    <location>
        <begin position="87"/>
        <end position="99"/>
    </location>
</feature>
<feature type="compositionally biased region" description="Polar residues" evidence="1">
    <location>
        <begin position="45"/>
        <end position="62"/>
    </location>
</feature>
<dbReference type="AlphaFoldDB" id="A0A0C9X7A1"/>
<feature type="compositionally biased region" description="Polar residues" evidence="1">
    <location>
        <begin position="143"/>
        <end position="161"/>
    </location>
</feature>
<feature type="domain" description="DUF6699" evidence="2">
    <location>
        <begin position="290"/>
        <end position="402"/>
    </location>
</feature>
<sequence>MFKWSKRDTGRPTTPKMISVSLPDSPSPWGSTPMKPSISEKPLKSSFSRRFSTDRQSITPQPVKTVRESISDGRASRLRSFSLSKGYDSDAPIKVEKASRQGRPLKPGVTLVKSKAWIEDQERAEAQRTETQRAGPPLKSCLKNGSSQPSYNSGGAQQPFPSSYGDRSTSRRRESPPESDYDAYRPHRSRQNSISSQYAQQTRRPSRTPSESRHTPQTPYTPTTATASRYMKAYIKEVPLKDAAVALSWPLAFRSESLAGKHPPLYFDAAFDPRIPKFAINVYRGGHPTTLAHEEYSQHVSPHCFMPEMVIVNDLLKRWQVVVRNPRGVRCIDVFNAVYETFSELLTPRELAHIGERYVQRCERSFRQRCADSPGLTEYNLKLGMRRIDLLRGRRTFKGLTPLPGHGNVWELHFDMDRSQFPPSLF</sequence>
<dbReference type="HOGENOM" id="CLU_644153_0_0_1"/>
<feature type="compositionally biased region" description="Basic and acidic residues" evidence="1">
    <location>
        <begin position="65"/>
        <end position="75"/>
    </location>
</feature>
<gene>
    <name evidence="3" type="ORF">K443DRAFT_672959</name>
</gene>
<reference evidence="4" key="2">
    <citation type="submission" date="2015-01" db="EMBL/GenBank/DDBJ databases">
        <title>Evolutionary Origins and Diversification of the Mycorrhizal Mutualists.</title>
        <authorList>
            <consortium name="DOE Joint Genome Institute"/>
            <consortium name="Mycorrhizal Genomics Consortium"/>
            <person name="Kohler A."/>
            <person name="Kuo A."/>
            <person name="Nagy L.G."/>
            <person name="Floudas D."/>
            <person name="Copeland A."/>
            <person name="Barry K.W."/>
            <person name="Cichocki N."/>
            <person name="Veneault-Fourrey C."/>
            <person name="LaButti K."/>
            <person name="Lindquist E.A."/>
            <person name="Lipzen A."/>
            <person name="Lundell T."/>
            <person name="Morin E."/>
            <person name="Murat C."/>
            <person name="Riley R."/>
            <person name="Ohm R."/>
            <person name="Sun H."/>
            <person name="Tunlid A."/>
            <person name="Henrissat B."/>
            <person name="Grigoriev I.V."/>
            <person name="Hibbett D.S."/>
            <person name="Martin F."/>
        </authorList>
    </citation>
    <scope>NUCLEOTIDE SEQUENCE [LARGE SCALE GENOMIC DNA]</scope>
    <source>
        <strain evidence="4">LaAM-08-1</strain>
    </source>
</reference>
<feature type="compositionally biased region" description="Polar residues" evidence="1">
    <location>
        <begin position="191"/>
        <end position="201"/>
    </location>
</feature>
<dbReference type="EMBL" id="KN838544">
    <property type="protein sequence ID" value="KIK08075.1"/>
    <property type="molecule type" value="Genomic_DNA"/>
</dbReference>
<dbReference type="InterPro" id="IPR046522">
    <property type="entry name" value="DUF6699"/>
</dbReference>
<feature type="compositionally biased region" description="Basic and acidic residues" evidence="1">
    <location>
        <begin position="1"/>
        <end position="10"/>
    </location>
</feature>
<reference evidence="3 4" key="1">
    <citation type="submission" date="2014-04" db="EMBL/GenBank/DDBJ databases">
        <authorList>
            <consortium name="DOE Joint Genome Institute"/>
            <person name="Kuo A."/>
            <person name="Kohler A."/>
            <person name="Nagy L.G."/>
            <person name="Floudas D."/>
            <person name="Copeland A."/>
            <person name="Barry K.W."/>
            <person name="Cichocki N."/>
            <person name="Veneault-Fourrey C."/>
            <person name="LaButti K."/>
            <person name="Lindquist E.A."/>
            <person name="Lipzen A."/>
            <person name="Lundell T."/>
            <person name="Morin E."/>
            <person name="Murat C."/>
            <person name="Sun H."/>
            <person name="Tunlid A."/>
            <person name="Henrissat B."/>
            <person name="Grigoriev I.V."/>
            <person name="Hibbett D.S."/>
            <person name="Martin F."/>
            <person name="Nordberg H.P."/>
            <person name="Cantor M.N."/>
            <person name="Hua S.X."/>
        </authorList>
    </citation>
    <scope>NUCLEOTIDE SEQUENCE [LARGE SCALE GENOMIC DNA]</scope>
    <source>
        <strain evidence="3 4">LaAM-08-1</strain>
    </source>
</reference>
<proteinExistence type="predicted"/>
<feature type="compositionally biased region" description="Basic and acidic residues" evidence="1">
    <location>
        <begin position="116"/>
        <end position="131"/>
    </location>
</feature>
<accession>A0A0C9X7A1</accession>
<evidence type="ECO:0000256" key="1">
    <source>
        <dbReference type="SAM" id="MobiDB-lite"/>
    </source>
</evidence>
<protein>
    <submittedName>
        <fullName evidence="3">Unplaced genomic scaffold K443scaffold_9, whole genome shotgun sequence</fullName>
    </submittedName>
</protein>
<feature type="compositionally biased region" description="Low complexity" evidence="1">
    <location>
        <begin position="215"/>
        <end position="224"/>
    </location>
</feature>
<keyword evidence="4" id="KW-1185">Reference proteome</keyword>
<name>A0A0C9X7A1_9AGAR</name>
<dbReference type="OrthoDB" id="2970175at2759"/>
<dbReference type="Proteomes" id="UP000054477">
    <property type="component" value="Unassembled WGS sequence"/>
</dbReference>
<dbReference type="Pfam" id="PF20415">
    <property type="entry name" value="DUF6699"/>
    <property type="match status" value="1"/>
</dbReference>
<evidence type="ECO:0000313" key="4">
    <source>
        <dbReference type="Proteomes" id="UP000054477"/>
    </source>
</evidence>